<evidence type="ECO:0000313" key="4">
    <source>
        <dbReference type="Proteomes" id="UP001428817"/>
    </source>
</evidence>
<dbReference type="InterPro" id="IPR012349">
    <property type="entry name" value="Split_barrel_FMN-bd"/>
</dbReference>
<protein>
    <submittedName>
        <fullName evidence="3">Nitroreductase family deazaflavin-dependent oxidoreductase</fullName>
    </submittedName>
</protein>
<proteinExistence type="inferred from homology"/>
<organism evidence="3 4">
    <name type="scientific">Pseudonocardia eucalypti</name>
    <dbReference type="NCBI Taxonomy" id="648755"/>
    <lineage>
        <taxon>Bacteria</taxon>
        <taxon>Bacillati</taxon>
        <taxon>Actinomycetota</taxon>
        <taxon>Actinomycetes</taxon>
        <taxon>Pseudonocardiales</taxon>
        <taxon>Pseudonocardiaceae</taxon>
        <taxon>Pseudonocardia</taxon>
    </lineage>
</organism>
<dbReference type="Pfam" id="PF04075">
    <property type="entry name" value="F420H2_quin_red"/>
    <property type="match status" value="1"/>
</dbReference>
<dbReference type="NCBIfam" id="TIGR00026">
    <property type="entry name" value="hi_GC_TIGR00026"/>
    <property type="match status" value="1"/>
</dbReference>
<dbReference type="Gene3D" id="2.30.110.10">
    <property type="entry name" value="Electron Transport, Fmn-binding Protein, Chain A"/>
    <property type="match status" value="1"/>
</dbReference>
<reference evidence="4" key="1">
    <citation type="journal article" date="2019" name="Int. J. Syst. Evol. Microbiol.">
        <title>The Global Catalogue of Microorganisms (GCM) 10K type strain sequencing project: providing services to taxonomists for standard genome sequencing and annotation.</title>
        <authorList>
            <consortium name="The Broad Institute Genomics Platform"/>
            <consortium name="The Broad Institute Genome Sequencing Center for Infectious Disease"/>
            <person name="Wu L."/>
            <person name="Ma J."/>
        </authorList>
    </citation>
    <scope>NUCLEOTIDE SEQUENCE [LARGE SCALE GENOMIC DNA]</scope>
    <source>
        <strain evidence="4">JCM 18303</strain>
    </source>
</reference>
<dbReference type="PANTHER" id="PTHR39428">
    <property type="entry name" value="F420H(2)-DEPENDENT QUINONE REDUCTASE RV1261C"/>
    <property type="match status" value="1"/>
</dbReference>
<dbReference type="EMBL" id="BAABJP010000007">
    <property type="protein sequence ID" value="GAA5152598.1"/>
    <property type="molecule type" value="Genomic_DNA"/>
</dbReference>
<comment type="catalytic activity">
    <reaction evidence="2">
        <text>oxidized coenzyme F420-(gamma-L-Glu)(n) + a quinol + H(+) = reduced coenzyme F420-(gamma-L-Glu)(n) + a quinone</text>
        <dbReference type="Rhea" id="RHEA:39663"/>
        <dbReference type="Rhea" id="RHEA-COMP:12939"/>
        <dbReference type="Rhea" id="RHEA-COMP:14378"/>
        <dbReference type="ChEBI" id="CHEBI:15378"/>
        <dbReference type="ChEBI" id="CHEBI:24646"/>
        <dbReference type="ChEBI" id="CHEBI:132124"/>
        <dbReference type="ChEBI" id="CHEBI:133980"/>
        <dbReference type="ChEBI" id="CHEBI:139511"/>
    </reaction>
</comment>
<name>A0ABP9PUX4_9PSEU</name>
<evidence type="ECO:0000256" key="2">
    <source>
        <dbReference type="ARBA" id="ARBA00049106"/>
    </source>
</evidence>
<comment type="caution">
    <text evidence="3">The sequence shown here is derived from an EMBL/GenBank/DDBJ whole genome shotgun (WGS) entry which is preliminary data.</text>
</comment>
<evidence type="ECO:0000313" key="3">
    <source>
        <dbReference type="EMBL" id="GAA5152598.1"/>
    </source>
</evidence>
<gene>
    <name evidence="3" type="ORF">GCM10023321_21590</name>
</gene>
<dbReference type="Proteomes" id="UP001428817">
    <property type="component" value="Unassembled WGS sequence"/>
</dbReference>
<dbReference type="PANTHER" id="PTHR39428:SF3">
    <property type="entry name" value="DEAZAFLAVIN-DEPENDENT NITROREDUCTASE"/>
    <property type="match status" value="1"/>
</dbReference>
<sequence>MERLPEPPKHLNSPVTAKIMKYMARGQVKIFKLTGGRVGSTWRMGAGFRKPVPTLLLEHRGRKSGRRFTTPLLYLRDGDDLVIVGSQGGLPKHPQWFFNLTSHPETRVHLKGHPNQPVRARVATPAERAELWPRLVDLYADFASYQAWTDREIPVVILTRPDQPGKLGDSEGE</sequence>
<accession>A0ABP9PUX4</accession>
<dbReference type="InterPro" id="IPR004378">
    <property type="entry name" value="F420H2_quin_Rdtase"/>
</dbReference>
<comment type="similarity">
    <text evidence="1">Belongs to the F420H(2)-dependent quinone reductase family.</text>
</comment>
<evidence type="ECO:0000256" key="1">
    <source>
        <dbReference type="ARBA" id="ARBA00008710"/>
    </source>
</evidence>
<keyword evidence="4" id="KW-1185">Reference proteome</keyword>